<dbReference type="OrthoDB" id="2415683at2759"/>
<keyword evidence="2" id="KW-1185">Reference proteome</keyword>
<dbReference type="EMBL" id="CAJVPS010029095">
    <property type="protein sequence ID" value="CAG8727994.1"/>
    <property type="molecule type" value="Genomic_DNA"/>
</dbReference>
<organism evidence="1 2">
    <name type="scientific">Ambispora leptoticha</name>
    <dbReference type="NCBI Taxonomy" id="144679"/>
    <lineage>
        <taxon>Eukaryota</taxon>
        <taxon>Fungi</taxon>
        <taxon>Fungi incertae sedis</taxon>
        <taxon>Mucoromycota</taxon>
        <taxon>Glomeromycotina</taxon>
        <taxon>Glomeromycetes</taxon>
        <taxon>Archaeosporales</taxon>
        <taxon>Ambisporaceae</taxon>
        <taxon>Ambispora</taxon>
    </lineage>
</organism>
<evidence type="ECO:0000313" key="1">
    <source>
        <dbReference type="EMBL" id="CAG8727994.1"/>
    </source>
</evidence>
<accession>A0A9N9ICE1</accession>
<dbReference type="AlphaFoldDB" id="A0A9N9ICE1"/>
<comment type="caution">
    <text evidence="1">The sequence shown here is derived from an EMBL/GenBank/DDBJ whole genome shotgun (WGS) entry which is preliminary data.</text>
</comment>
<evidence type="ECO:0000313" key="2">
    <source>
        <dbReference type="Proteomes" id="UP000789508"/>
    </source>
</evidence>
<reference evidence="1" key="1">
    <citation type="submission" date="2021-06" db="EMBL/GenBank/DDBJ databases">
        <authorList>
            <person name="Kallberg Y."/>
            <person name="Tangrot J."/>
            <person name="Rosling A."/>
        </authorList>
    </citation>
    <scope>NUCLEOTIDE SEQUENCE</scope>
    <source>
        <strain evidence="1">FL130A</strain>
    </source>
</reference>
<feature type="non-terminal residue" evidence="1">
    <location>
        <position position="1"/>
    </location>
</feature>
<sequence length="85" mass="9798">LDQLQNYRLSSTMYVVYEYLDYRKDNCVQMYAAFDDLDAALEYASDLGDGKDTRPEYACHRGAYFDQHAKEGCYERIAVDSVSVS</sequence>
<proteinExistence type="predicted"/>
<gene>
    <name evidence="1" type="ORF">ALEPTO_LOCUS12516</name>
</gene>
<name>A0A9N9ICE1_9GLOM</name>
<dbReference type="Proteomes" id="UP000789508">
    <property type="component" value="Unassembled WGS sequence"/>
</dbReference>
<protein>
    <submittedName>
        <fullName evidence="1">112_t:CDS:1</fullName>
    </submittedName>
</protein>